<proteinExistence type="predicted"/>
<keyword evidence="2" id="KW-0472">Membrane</keyword>
<feature type="compositionally biased region" description="Basic and acidic residues" evidence="1">
    <location>
        <begin position="291"/>
        <end position="303"/>
    </location>
</feature>
<sequence length="603" mass="67293">MGSTAAYHSTLGRKRHVHTSGVVQRHHRHHSNDNATLDLETGFHTSVIPIFASPHCTLRRSLTCPAHNPRRDLFYCPRSEATQVSPELEFPVRIPSQESPTSSGFPRYISIHDTPPHNPGTIWEISKNGQLIVSRKKCPGTLLIPLLVNTETSPSVPLLLPTVVHCILSIFHLQQSTRPRTFQSTTSRRADQFEPPTHLPPLHYFVRQTSSPCLSLSISLALAGSGSLMIRSDLNACFADQERPVTQPLQSKSMTALATMVGGNKAVMKRNMRAFVGDNTEQALVGPQSERLAKEDERADVGPHRKGSIGTFTSQSSRSSRQTSLECSPMTAATSLDTDLSDLSKDEHFSLPDALRDIEPPHAVQAYSHSAKAPLRPNPTFPLIPSEGRPKNFGVVVPGVYRSSFPQIEDYPFIEGLQLKTMVLVTRIKTLLSLPTTLVQKDFPEGYDAFLSRNGIKHHVFDMKGTKKETIPITTMKAILRLVLNQANHPLLIHCNHGKHRTGCVVGIVRKTLGWDVSNILEEYRSYAEPKVRETDVNYIQGFEMAQISNLFSKDMNLRRWRFGSTKFAHSTVVAMIFLLFWYHFSGIPLPTSDAVDRKLLTQ</sequence>
<evidence type="ECO:0000259" key="3">
    <source>
        <dbReference type="PROSITE" id="PS50056"/>
    </source>
</evidence>
<accession>A0ABR3DCG6</accession>
<comment type="caution">
    <text evidence="4">The sequence shown here is derived from an EMBL/GenBank/DDBJ whole genome shotgun (WGS) entry which is preliminary data.</text>
</comment>
<dbReference type="InterPro" id="IPR029021">
    <property type="entry name" value="Prot-tyrosine_phosphatase-like"/>
</dbReference>
<evidence type="ECO:0000313" key="5">
    <source>
        <dbReference type="Proteomes" id="UP001451303"/>
    </source>
</evidence>
<protein>
    <submittedName>
        <fullName evidence="4">Tyrosine phosphatase family domain-containing protein</fullName>
    </submittedName>
</protein>
<dbReference type="InterPro" id="IPR016130">
    <property type="entry name" value="Tyr_Pase_AS"/>
</dbReference>
<dbReference type="Pfam" id="PF03162">
    <property type="entry name" value="Y_phosphatase2"/>
    <property type="match status" value="1"/>
</dbReference>
<evidence type="ECO:0000256" key="2">
    <source>
        <dbReference type="SAM" id="Phobius"/>
    </source>
</evidence>
<keyword evidence="2" id="KW-1133">Transmembrane helix</keyword>
<feature type="domain" description="Tyrosine specific protein phosphatases" evidence="3">
    <location>
        <begin position="477"/>
        <end position="539"/>
    </location>
</feature>
<dbReference type="InterPro" id="IPR004861">
    <property type="entry name" value="Siw14-like"/>
</dbReference>
<organism evidence="4 5">
    <name type="scientific">Neurospora intermedia</name>
    <dbReference type="NCBI Taxonomy" id="5142"/>
    <lineage>
        <taxon>Eukaryota</taxon>
        <taxon>Fungi</taxon>
        <taxon>Dikarya</taxon>
        <taxon>Ascomycota</taxon>
        <taxon>Pezizomycotina</taxon>
        <taxon>Sordariomycetes</taxon>
        <taxon>Sordariomycetidae</taxon>
        <taxon>Sordariales</taxon>
        <taxon>Sordariaceae</taxon>
        <taxon>Neurospora</taxon>
    </lineage>
</organism>
<keyword evidence="5" id="KW-1185">Reference proteome</keyword>
<dbReference type="PANTHER" id="PTHR31126">
    <property type="entry name" value="TYROSINE-PROTEIN PHOSPHATASE"/>
    <property type="match status" value="1"/>
</dbReference>
<feature type="region of interest" description="Disordered" evidence="1">
    <location>
        <begin position="1"/>
        <end position="31"/>
    </location>
</feature>
<evidence type="ECO:0000256" key="1">
    <source>
        <dbReference type="SAM" id="MobiDB-lite"/>
    </source>
</evidence>
<name>A0ABR3DCG6_NEUIN</name>
<feature type="region of interest" description="Disordered" evidence="1">
    <location>
        <begin position="286"/>
        <end position="331"/>
    </location>
</feature>
<dbReference type="Proteomes" id="UP001451303">
    <property type="component" value="Unassembled WGS sequence"/>
</dbReference>
<feature type="compositionally biased region" description="Basic residues" evidence="1">
    <location>
        <begin position="11"/>
        <end position="30"/>
    </location>
</feature>
<reference evidence="4 5" key="1">
    <citation type="submission" date="2023-09" db="EMBL/GenBank/DDBJ databases">
        <title>Multi-omics analysis of a traditional fermented food reveals byproduct-associated fungal strains for waste-to-food upcycling.</title>
        <authorList>
            <consortium name="Lawrence Berkeley National Laboratory"/>
            <person name="Rekdal V.M."/>
            <person name="Villalobos-Escobedo J.M."/>
            <person name="Rodriguez-Valeron N."/>
            <person name="Garcia M.O."/>
            <person name="Vasquez D.P."/>
            <person name="Damayanti I."/>
            <person name="Sorensen P.M."/>
            <person name="Baidoo E.E."/>
            <person name="De Carvalho A.C."/>
            <person name="Riley R."/>
            <person name="Lipzen A."/>
            <person name="He G."/>
            <person name="Yan M."/>
            <person name="Haridas S."/>
            <person name="Daum C."/>
            <person name="Yoshinaga Y."/>
            <person name="Ng V."/>
            <person name="Grigoriev I.V."/>
            <person name="Munk R."/>
            <person name="Nuraida L."/>
            <person name="Wijaya C.H."/>
            <person name="Morales P.-C."/>
            <person name="Keasling J.D."/>
        </authorList>
    </citation>
    <scope>NUCLEOTIDE SEQUENCE [LARGE SCALE GENOMIC DNA]</scope>
    <source>
        <strain evidence="4 5">FGSC 2613</strain>
    </source>
</reference>
<dbReference type="EMBL" id="JAVLET010000004">
    <property type="protein sequence ID" value="KAL0470366.1"/>
    <property type="molecule type" value="Genomic_DNA"/>
</dbReference>
<dbReference type="InterPro" id="IPR000387">
    <property type="entry name" value="Tyr_Pase_dom"/>
</dbReference>
<keyword evidence="2" id="KW-0812">Transmembrane</keyword>
<evidence type="ECO:0000313" key="4">
    <source>
        <dbReference type="EMBL" id="KAL0470366.1"/>
    </source>
</evidence>
<dbReference type="PROSITE" id="PS50056">
    <property type="entry name" value="TYR_PHOSPHATASE_2"/>
    <property type="match status" value="1"/>
</dbReference>
<dbReference type="SUPFAM" id="SSF52799">
    <property type="entry name" value="(Phosphotyrosine protein) phosphatases II"/>
    <property type="match status" value="1"/>
</dbReference>
<feature type="transmembrane region" description="Helical" evidence="2">
    <location>
        <begin position="568"/>
        <end position="585"/>
    </location>
</feature>
<gene>
    <name evidence="4" type="ORF">QR685DRAFT_544087</name>
</gene>
<dbReference type="Gene3D" id="3.90.190.10">
    <property type="entry name" value="Protein tyrosine phosphatase superfamily"/>
    <property type="match status" value="1"/>
</dbReference>
<dbReference type="PANTHER" id="PTHR31126:SF48">
    <property type="entry name" value="INOSITOL PHOSPHATASE SIW14"/>
    <property type="match status" value="1"/>
</dbReference>
<feature type="compositionally biased region" description="Low complexity" evidence="1">
    <location>
        <begin position="313"/>
        <end position="324"/>
    </location>
</feature>
<dbReference type="PROSITE" id="PS00383">
    <property type="entry name" value="TYR_PHOSPHATASE_1"/>
    <property type="match status" value="1"/>
</dbReference>